<name>A0A5J4TF46_9EUKA</name>
<gene>
    <name evidence="1" type="ORF">EZS28_048358</name>
</gene>
<sequence length="89" mass="10422">NFVTRDFLSELLILFKAKRTFAYVNTLWLLIILHRKGTLRTKQMVKDNVNSQIEYIQILKDEANLKSMKDLDKNKASLNATILLKELNL</sequence>
<dbReference type="AlphaFoldDB" id="A0A5J4TF46"/>
<dbReference type="Proteomes" id="UP000324800">
    <property type="component" value="Unassembled WGS sequence"/>
</dbReference>
<comment type="caution">
    <text evidence="1">The sequence shown here is derived from an EMBL/GenBank/DDBJ whole genome shotgun (WGS) entry which is preliminary data.</text>
</comment>
<evidence type="ECO:0000313" key="1">
    <source>
        <dbReference type="EMBL" id="KAA6356115.1"/>
    </source>
</evidence>
<dbReference type="EMBL" id="SNRW01033514">
    <property type="protein sequence ID" value="KAA6356115.1"/>
    <property type="molecule type" value="Genomic_DNA"/>
</dbReference>
<feature type="non-terminal residue" evidence="1">
    <location>
        <position position="1"/>
    </location>
</feature>
<protein>
    <submittedName>
        <fullName evidence="1">Uncharacterized protein</fullName>
    </submittedName>
</protein>
<organism evidence="1 2">
    <name type="scientific">Streblomastix strix</name>
    <dbReference type="NCBI Taxonomy" id="222440"/>
    <lineage>
        <taxon>Eukaryota</taxon>
        <taxon>Metamonada</taxon>
        <taxon>Preaxostyla</taxon>
        <taxon>Oxymonadida</taxon>
        <taxon>Streblomastigidae</taxon>
        <taxon>Streblomastix</taxon>
    </lineage>
</organism>
<accession>A0A5J4TF46</accession>
<proteinExistence type="predicted"/>
<evidence type="ECO:0000313" key="2">
    <source>
        <dbReference type="Proteomes" id="UP000324800"/>
    </source>
</evidence>
<reference evidence="1 2" key="1">
    <citation type="submission" date="2019-03" db="EMBL/GenBank/DDBJ databases">
        <title>Single cell metagenomics reveals metabolic interactions within the superorganism composed of flagellate Streblomastix strix and complex community of Bacteroidetes bacteria on its surface.</title>
        <authorList>
            <person name="Treitli S.C."/>
            <person name="Kolisko M."/>
            <person name="Husnik F."/>
            <person name="Keeling P."/>
            <person name="Hampl V."/>
        </authorList>
    </citation>
    <scope>NUCLEOTIDE SEQUENCE [LARGE SCALE GENOMIC DNA]</scope>
    <source>
        <strain evidence="1">ST1C</strain>
    </source>
</reference>